<gene>
    <name evidence="4" type="ORF">GTQ34_05150</name>
</gene>
<evidence type="ECO:0000313" key="5">
    <source>
        <dbReference type="Proteomes" id="UP000667650"/>
    </source>
</evidence>
<keyword evidence="2" id="KW-0812">Transmembrane</keyword>
<keyword evidence="2" id="KW-0472">Membrane</keyword>
<comment type="caution">
    <text evidence="4">The sequence shown here is derived from an EMBL/GenBank/DDBJ whole genome shotgun (WGS) entry which is preliminary data.</text>
</comment>
<dbReference type="Pfam" id="PF01590">
    <property type="entry name" value="GAF"/>
    <property type="match status" value="1"/>
</dbReference>
<dbReference type="RefSeq" id="WP_166522672.1">
    <property type="nucleotide sequence ID" value="NZ_JAAABI010000001.1"/>
</dbReference>
<dbReference type="SUPFAM" id="SSF55874">
    <property type="entry name" value="ATPase domain of HSP90 chaperone/DNA topoisomerase II/histidine kinase"/>
    <property type="match status" value="1"/>
</dbReference>
<dbReference type="InterPro" id="IPR010559">
    <property type="entry name" value="Sig_transdc_His_kin_internal"/>
</dbReference>
<dbReference type="InterPro" id="IPR003018">
    <property type="entry name" value="GAF"/>
</dbReference>
<dbReference type="SUPFAM" id="SSF52540">
    <property type="entry name" value="P-loop containing nucleoside triphosphate hydrolases"/>
    <property type="match status" value="1"/>
</dbReference>
<evidence type="ECO:0000256" key="2">
    <source>
        <dbReference type="SAM" id="Phobius"/>
    </source>
</evidence>
<dbReference type="EMBL" id="JAAABI010000001">
    <property type="protein sequence ID" value="NAY91301.1"/>
    <property type="molecule type" value="Genomic_DNA"/>
</dbReference>
<reference evidence="4" key="1">
    <citation type="submission" date="2020-01" db="EMBL/GenBank/DDBJ databases">
        <title>Muricauda ochracea sp. nov., isolated from a tidal flat of Garorim bay in Korea.</title>
        <authorList>
            <person name="Kim D."/>
            <person name="Yoo Y."/>
            <person name="Kim J.-J."/>
        </authorList>
    </citation>
    <scope>NUCLEOTIDE SEQUENCE</scope>
    <source>
        <strain evidence="4">JGD-17</strain>
    </source>
</reference>
<dbReference type="Gene3D" id="3.40.50.300">
    <property type="entry name" value="P-loop containing nucleotide triphosphate hydrolases"/>
    <property type="match status" value="1"/>
</dbReference>
<feature type="domain" description="GAF" evidence="3">
    <location>
        <begin position="1261"/>
        <end position="1411"/>
    </location>
</feature>
<evidence type="ECO:0000256" key="1">
    <source>
        <dbReference type="SAM" id="Coils"/>
    </source>
</evidence>
<accession>A0A964WWQ0</accession>
<protein>
    <submittedName>
        <fullName evidence="4">AAA family ATPase</fullName>
    </submittedName>
</protein>
<dbReference type="Proteomes" id="UP000667650">
    <property type="component" value="Unassembled WGS sequence"/>
</dbReference>
<dbReference type="PANTHER" id="PTHR43642">
    <property type="entry name" value="HYBRID SIGNAL TRANSDUCTION HISTIDINE KINASE G"/>
    <property type="match status" value="1"/>
</dbReference>
<dbReference type="InterPro" id="IPR053159">
    <property type="entry name" value="Hybrid_Histidine_Kinase"/>
</dbReference>
<dbReference type="Pfam" id="PF06580">
    <property type="entry name" value="His_kinase"/>
    <property type="match status" value="1"/>
</dbReference>
<keyword evidence="1" id="KW-0175">Coiled coil</keyword>
<keyword evidence="2" id="KW-1133">Transmembrane helix</keyword>
<feature type="coiled-coil region" evidence="1">
    <location>
        <begin position="1414"/>
        <end position="1476"/>
    </location>
</feature>
<dbReference type="PANTHER" id="PTHR43642:SF1">
    <property type="entry name" value="HYBRID SIGNAL TRANSDUCTION HISTIDINE KINASE G"/>
    <property type="match status" value="1"/>
</dbReference>
<dbReference type="InterPro" id="IPR041664">
    <property type="entry name" value="AAA_16"/>
</dbReference>
<dbReference type="SUPFAM" id="SSF55781">
    <property type="entry name" value="GAF domain-like"/>
    <property type="match status" value="1"/>
</dbReference>
<dbReference type="InterPro" id="IPR027417">
    <property type="entry name" value="P-loop_NTPase"/>
</dbReference>
<dbReference type="Gene3D" id="1.10.510.10">
    <property type="entry name" value="Transferase(Phosphotransferase) domain 1"/>
    <property type="match status" value="1"/>
</dbReference>
<dbReference type="Gene3D" id="3.30.450.40">
    <property type="match status" value="1"/>
</dbReference>
<feature type="transmembrane region" description="Helical" evidence="2">
    <location>
        <begin position="894"/>
        <end position="914"/>
    </location>
</feature>
<name>A0A964WWQ0_9FLAO</name>
<dbReference type="InterPro" id="IPR036890">
    <property type="entry name" value="HATPase_C_sf"/>
</dbReference>
<dbReference type="InterPro" id="IPR011009">
    <property type="entry name" value="Kinase-like_dom_sf"/>
</dbReference>
<dbReference type="GO" id="GO:0000155">
    <property type="term" value="F:phosphorelay sensor kinase activity"/>
    <property type="evidence" value="ECO:0007669"/>
    <property type="project" value="InterPro"/>
</dbReference>
<dbReference type="Pfam" id="PF13191">
    <property type="entry name" value="AAA_16"/>
    <property type="match status" value="1"/>
</dbReference>
<organism evidence="4 5">
    <name type="scientific">Flagellimonas ochracea</name>
    <dbReference type="NCBI Taxonomy" id="2696472"/>
    <lineage>
        <taxon>Bacteria</taxon>
        <taxon>Pseudomonadati</taxon>
        <taxon>Bacteroidota</taxon>
        <taxon>Flavobacteriia</taxon>
        <taxon>Flavobacteriales</taxon>
        <taxon>Flavobacteriaceae</taxon>
        <taxon>Flagellimonas</taxon>
    </lineage>
</organism>
<proteinExistence type="predicted"/>
<evidence type="ECO:0000313" key="4">
    <source>
        <dbReference type="EMBL" id="NAY91301.1"/>
    </source>
</evidence>
<dbReference type="SMART" id="SM00065">
    <property type="entry name" value="GAF"/>
    <property type="match status" value="1"/>
</dbReference>
<evidence type="ECO:0000259" key="3">
    <source>
        <dbReference type="SMART" id="SM00065"/>
    </source>
</evidence>
<dbReference type="SUPFAM" id="SSF56112">
    <property type="entry name" value="Protein kinase-like (PK-like)"/>
    <property type="match status" value="1"/>
</dbReference>
<keyword evidence="5" id="KW-1185">Reference proteome</keyword>
<dbReference type="InterPro" id="IPR029016">
    <property type="entry name" value="GAF-like_dom_sf"/>
</dbReference>
<dbReference type="GO" id="GO:0016020">
    <property type="term" value="C:membrane"/>
    <property type="evidence" value="ECO:0007669"/>
    <property type="project" value="InterPro"/>
</dbReference>
<dbReference type="Gene3D" id="3.30.565.10">
    <property type="entry name" value="Histidine kinase-like ATPase, C-terminal domain"/>
    <property type="match status" value="1"/>
</dbReference>
<sequence>MSFSAKFSDVEINVQNIEGKPLLTEQIVSNREAKTINVDNPIFLRPKNSATTQNFVHAFDHVQLQPFDPKIPRSKEEVSQLLVKCISLVEAIKSLHQNNLSIGLLTSGRFSLNQKGGLVLLGNSLINDAPAEHRFEHYALEDFYFLAPECYQNVQLTPDYRADFYCLGVNMYIWFTGSLPIKGDDQLELMHHHLTRLPKTPKEINPAIPKGLSEMLLTLLAKQPEGRYASAFGILQDLEAIRRAHETGSDSPIHLHTDYNPGKIDFGTTLYGRDSLSKDLEDCFGKSEHFYSQMAFVEGFSGVGKTSLLRKFINSVSSSKTIALEGKFNQYKQAPYAAIQMAFGDLERQLLLKSNIDKNQLKQILVKDLGKNLGVLQEIIPDIGFLVGDLEPAELLNPIETRNRFNYVFHKFCEAITDLGLQLILFLDDWQWSDPPSLELIKSLTRQESKGILFLFAFRGDEVDTNHPFHLFKTEHAKLPHSHHFVVDPLDRTLANRMVATALGMDESKTIELSSLIFEKTEGNPFFIKQFVNSLHQKELLCYNYDKHVWKWNASNIKKEGLTQNVVDLITQKIDKLSYEVQILFKIASCTSGKFDLDLISEISGIEKTLIPILLDVSIGSGYITKSKQMDVVQYQFTHDRVQQASYQLHIPAFQLTNEKLHLRIGEYLMKRRDGENYTKGEILLHFLTAKELITKGSASEIIKLVLELNDDSTLSVTPEASEQHFELALYLSDKFNIKEHLFDCYLGLSQANCLLNDLPSAEIYADKAYNSTENILKKVRLLRMKMLFYESYALFEKNIETGLKALSLFKIDGEEHFANNTLGPLIEKEYQLFNSLTEKKNLFKEFSERKMTSPKALAIMDVLVNMNASAYFVNLYLFAWSTLKMANQTLRHGLTNSTPFALVFVGSLLVALYKEFDRGYDFGKLGVDLLKKVENDQYKSRTLSVFPIFIQHFKEPILAGTQNLDESIYSGLETGDLPYAGYSFYAKVRDAFLAADDLNETLDLCDESIAFMQNVNNQGLLALMRLLKGSILKLLNRYEPNYEMIEKEALQFLLDVKFFTAVSHHYIFRSWAHCILKEFKPASALLKQNEEIVVYAASQPHVPKHYFLDSLCLLYQNQRLSKEQERRIKDNQNTLRLWGESMPENFSAEYHLTDTLLKGREGKITDALTSFNVALKWAEKGGLLGVKALAYEVASDMLKSSDYSVLAEGFERNAKDVYEKWNALAKTGIRKKAIDDYGKGSDLNTASLIKSMQAISAEVNKKNVIEKLLGVIMENAGADRSVLILIENGIAYVEAETTSEKEMKYLEKRPLVKSKVPLNIIEYVIGSKKEFVLENQTAISDVDVEYIEKNKILSLLVLPLVRQQELIGILYLENHRFASLFQGSDLEILKVVASQAAISIYNTLLFEETSGLNMELQKSKDELSKMNLLLEQKIKDRTKVLRQEIETRKKIEEELKKAQKKAEKFHAQQIKQERQEVLQSKMMMLSSQMNPHFIFNSLGSVQSYILNNETNRAVDFISEFAGLMRKNLVNSTTKYISISEELEFLDKYLLLEKIRFNNSFDYSITETIDNPHDTLVPPMLLQPFIENAVIHGLSKLSDRKGELTISLDEVEDRIVCTIVDNGIGRENASKLRSPGHKSVAISNLETRLELLNNSEQTDEYSYEIVDLKDKKGPIGTKVTVCFPNDLH</sequence>
<feature type="transmembrane region" description="Helical" evidence="2">
    <location>
        <begin position="857"/>
        <end position="882"/>
    </location>
</feature>